<feature type="binding site" evidence="6">
    <location>
        <position position="461"/>
    </location>
    <ligand>
        <name>(6S)-5-formyl-5,6,7,8-tetrahydrofolate</name>
        <dbReference type="ChEBI" id="CHEBI:57457"/>
    </ligand>
</feature>
<dbReference type="Proteomes" id="UP001597079">
    <property type="component" value="Unassembled WGS sequence"/>
</dbReference>
<dbReference type="InterPro" id="IPR025867">
    <property type="entry name" value="MnmE_helical"/>
</dbReference>
<feature type="binding site" evidence="6">
    <location>
        <begin position="233"/>
        <end position="238"/>
    </location>
    <ligand>
        <name>GTP</name>
        <dbReference type="ChEBI" id="CHEBI:37565"/>
    </ligand>
</feature>
<comment type="cofactor">
    <cofactor evidence="6">
        <name>K(+)</name>
        <dbReference type="ChEBI" id="CHEBI:29103"/>
    </cofactor>
    <text evidence="6">Binds 1 potassium ion per subunit.</text>
</comment>
<feature type="binding site" evidence="6">
    <location>
        <position position="254"/>
    </location>
    <ligand>
        <name>K(+)</name>
        <dbReference type="ChEBI" id="CHEBI:29103"/>
    </ligand>
</feature>
<feature type="binding site" evidence="6">
    <location>
        <position position="252"/>
    </location>
    <ligand>
        <name>K(+)</name>
        <dbReference type="ChEBI" id="CHEBI:29103"/>
    </ligand>
</feature>
<dbReference type="InterPro" id="IPR018948">
    <property type="entry name" value="GTP-bd_TrmE_N"/>
</dbReference>
<name>A0ABW4JKJ0_9BACL</name>
<feature type="binding site" evidence="6">
    <location>
        <position position="258"/>
    </location>
    <ligand>
        <name>Mg(2+)</name>
        <dbReference type="ChEBI" id="CHEBI:18420"/>
    </ligand>
</feature>
<keyword evidence="6 9" id="KW-0378">Hydrolase</keyword>
<keyword evidence="10" id="KW-1185">Reference proteome</keyword>
<dbReference type="Pfam" id="PF01926">
    <property type="entry name" value="MMR_HSR1"/>
    <property type="match status" value="1"/>
</dbReference>
<comment type="similarity">
    <text evidence="1 6 7">Belongs to the TRAFAC class TrmE-Era-EngA-EngB-Septin-like GTPase superfamily. TrmE GTPase family.</text>
</comment>
<evidence type="ECO:0000256" key="2">
    <source>
        <dbReference type="ARBA" id="ARBA00022694"/>
    </source>
</evidence>
<accession>A0ABW4JKJ0</accession>
<keyword evidence="5 6" id="KW-0342">GTP-binding</keyword>
<dbReference type="PANTHER" id="PTHR42714">
    <property type="entry name" value="TRNA MODIFICATION GTPASE GTPBP3"/>
    <property type="match status" value="1"/>
</dbReference>
<dbReference type="HAMAP" id="MF_00379">
    <property type="entry name" value="GTPase_MnmE"/>
    <property type="match status" value="1"/>
</dbReference>
<dbReference type="EC" id="3.6.-.-" evidence="6"/>
<comment type="function">
    <text evidence="6">Exhibits a very high intrinsic GTPase hydrolysis rate. Involved in the addition of a carboxymethylaminomethyl (cmnm) group at the wobble position (U34) of certain tRNAs, forming tRNA-cmnm(5)s(2)U34.</text>
</comment>
<feature type="binding site" evidence="6">
    <location>
        <position position="233"/>
    </location>
    <ligand>
        <name>K(+)</name>
        <dbReference type="ChEBI" id="CHEBI:29103"/>
    </ligand>
</feature>
<comment type="caution">
    <text evidence="9">The sequence shown here is derived from an EMBL/GenBank/DDBJ whole genome shotgun (WGS) entry which is preliminary data.</text>
</comment>
<evidence type="ECO:0000256" key="5">
    <source>
        <dbReference type="ARBA" id="ARBA00023134"/>
    </source>
</evidence>
<dbReference type="EMBL" id="JBHUCX010000038">
    <property type="protein sequence ID" value="MFD1675995.1"/>
    <property type="molecule type" value="Genomic_DNA"/>
</dbReference>
<feature type="binding site" evidence="6">
    <location>
        <begin position="252"/>
        <end position="258"/>
    </location>
    <ligand>
        <name>GTP</name>
        <dbReference type="ChEBI" id="CHEBI:37565"/>
    </ligand>
</feature>
<evidence type="ECO:0000256" key="7">
    <source>
        <dbReference type="RuleBase" id="RU003313"/>
    </source>
</evidence>
<dbReference type="Gene3D" id="1.20.120.430">
    <property type="entry name" value="tRNA modification GTPase MnmE domain 2"/>
    <property type="match status" value="1"/>
</dbReference>
<sequence>MMDFDTIAAIATALGEASVGVVRISGPLAGNITAKIVQTPSGRDVSLTSQRQVLYGQIVHPKSGQQIDEGLVLWMPGPKSYTAEDVVELQVHGGVQLVGAVLEAALAAGARMAEPGEFTKRAFLNGRIDLSQAEAVIDLIRAKTAFAGRLALQQVQGRFRDEVRSIRKALIHLQAHVEVTIDYPEHDVEDVACRQVMETGAQLVGRIDALRESAEMGRILREGVATAIVGKPNVGKSSLLNAILHSDRAIVTDIPGTTRDVLEEYVNVHGIPLKLVDTAGIRETEDVVEKIGVDKSRQTIRDAELALVVLDGSLAPTDEDVEIVASTGDVRRIFVVNKVDKGLHPACEDWLREWDAAGVVHISAKEHMNLTALEDKIAETVRTNLLTERDSTYMTNARQKHLLDLAKTDLLAAMNAASAGATLDLIAVALQSGYEQLGFVIGEETGEDLLDEIFSQFCLGK</sequence>
<dbReference type="InterPro" id="IPR006073">
    <property type="entry name" value="GTP-bd"/>
</dbReference>
<dbReference type="NCBIfam" id="NF003661">
    <property type="entry name" value="PRK05291.1-3"/>
    <property type="match status" value="1"/>
</dbReference>
<dbReference type="Gene3D" id="3.30.1360.120">
    <property type="entry name" value="Probable tRNA modification gtpase trme, domain 1"/>
    <property type="match status" value="1"/>
</dbReference>
<comment type="subcellular location">
    <subcellularLocation>
        <location evidence="6">Cytoplasm</location>
    </subcellularLocation>
</comment>
<feature type="binding site" evidence="6">
    <location>
        <position position="257"/>
    </location>
    <ligand>
        <name>K(+)</name>
        <dbReference type="ChEBI" id="CHEBI:29103"/>
    </ligand>
</feature>
<reference evidence="10" key="1">
    <citation type="journal article" date="2019" name="Int. J. Syst. Evol. Microbiol.">
        <title>The Global Catalogue of Microorganisms (GCM) 10K type strain sequencing project: providing services to taxonomists for standard genome sequencing and annotation.</title>
        <authorList>
            <consortium name="The Broad Institute Genomics Platform"/>
            <consortium name="The Broad Institute Genome Sequencing Center for Infectious Disease"/>
            <person name="Wu L."/>
            <person name="Ma J."/>
        </authorList>
    </citation>
    <scope>NUCLEOTIDE SEQUENCE [LARGE SCALE GENOMIC DNA]</scope>
    <source>
        <strain evidence="10">CGMCC 1.12286</strain>
    </source>
</reference>
<dbReference type="NCBIfam" id="TIGR00231">
    <property type="entry name" value="small_GTP"/>
    <property type="match status" value="1"/>
</dbReference>
<dbReference type="Gene3D" id="3.40.50.300">
    <property type="entry name" value="P-loop containing nucleotide triphosphate hydrolases"/>
    <property type="match status" value="1"/>
</dbReference>
<dbReference type="RefSeq" id="WP_377943897.1">
    <property type="nucleotide sequence ID" value="NZ_JBHUCX010000038.1"/>
</dbReference>
<feature type="binding site" evidence="6">
    <location>
        <position position="88"/>
    </location>
    <ligand>
        <name>(6S)-5-formyl-5,6,7,8-tetrahydrofolate</name>
        <dbReference type="ChEBI" id="CHEBI:57457"/>
    </ligand>
</feature>
<proteinExistence type="inferred from homology"/>
<evidence type="ECO:0000313" key="10">
    <source>
        <dbReference type="Proteomes" id="UP001597079"/>
    </source>
</evidence>
<keyword evidence="3 6" id="KW-0547">Nucleotide-binding</keyword>
<evidence type="ECO:0000256" key="6">
    <source>
        <dbReference type="HAMAP-Rule" id="MF_00379"/>
    </source>
</evidence>
<comment type="caution">
    <text evidence="6">Lacks conserved residue(s) required for the propagation of feature annotation.</text>
</comment>
<gene>
    <name evidence="6 9" type="primary">mnmE</name>
    <name evidence="6" type="synonym">trmE</name>
    <name evidence="9" type="ORF">ACFSB2_14920</name>
</gene>
<dbReference type="CDD" id="cd04164">
    <property type="entry name" value="trmE"/>
    <property type="match status" value="1"/>
</dbReference>
<dbReference type="NCBIfam" id="TIGR00450">
    <property type="entry name" value="mnmE_trmE_thdF"/>
    <property type="match status" value="1"/>
</dbReference>
<evidence type="ECO:0000256" key="1">
    <source>
        <dbReference type="ARBA" id="ARBA00011043"/>
    </source>
</evidence>
<dbReference type="InterPro" id="IPR031168">
    <property type="entry name" value="G_TrmE"/>
</dbReference>
<feature type="binding site" evidence="6">
    <location>
        <position position="237"/>
    </location>
    <ligand>
        <name>Mg(2+)</name>
        <dbReference type="ChEBI" id="CHEBI:18420"/>
    </ligand>
</feature>
<organism evidence="9 10">
    <name type="scientific">Alicyclobacillus fodiniaquatilis</name>
    <dbReference type="NCBI Taxonomy" id="1661150"/>
    <lineage>
        <taxon>Bacteria</taxon>
        <taxon>Bacillati</taxon>
        <taxon>Bacillota</taxon>
        <taxon>Bacilli</taxon>
        <taxon>Bacillales</taxon>
        <taxon>Alicyclobacillaceae</taxon>
        <taxon>Alicyclobacillus</taxon>
    </lineage>
</organism>
<comment type="subunit">
    <text evidence="6">Homodimer. Heterotetramer of two MnmE and two MnmG subunits.</text>
</comment>
<feature type="binding site" evidence="6">
    <location>
        <position position="23"/>
    </location>
    <ligand>
        <name>(6S)-5-formyl-5,6,7,8-tetrahydrofolate</name>
        <dbReference type="ChEBI" id="CHEBI:57457"/>
    </ligand>
</feature>
<dbReference type="InterPro" id="IPR027266">
    <property type="entry name" value="TrmE/GcvT-like"/>
</dbReference>
<dbReference type="InterPro" id="IPR005225">
    <property type="entry name" value="Small_GTP-bd"/>
</dbReference>
<feature type="domain" description="TrmE-type G" evidence="8">
    <location>
        <begin position="223"/>
        <end position="382"/>
    </location>
</feature>
<dbReference type="PANTHER" id="PTHR42714:SF2">
    <property type="entry name" value="TRNA MODIFICATION GTPASE GTPBP3, MITOCHONDRIAL"/>
    <property type="match status" value="1"/>
</dbReference>
<keyword evidence="6" id="KW-0479">Metal-binding</keyword>
<evidence type="ECO:0000256" key="4">
    <source>
        <dbReference type="ARBA" id="ARBA00022958"/>
    </source>
</evidence>
<dbReference type="CDD" id="cd14858">
    <property type="entry name" value="TrmE_N"/>
    <property type="match status" value="1"/>
</dbReference>
<evidence type="ECO:0000256" key="3">
    <source>
        <dbReference type="ARBA" id="ARBA00022741"/>
    </source>
</evidence>
<dbReference type="InterPro" id="IPR027417">
    <property type="entry name" value="P-loop_NTPase"/>
</dbReference>
<dbReference type="GO" id="GO:0016787">
    <property type="term" value="F:hydrolase activity"/>
    <property type="evidence" value="ECO:0007669"/>
    <property type="project" value="UniProtKB-KW"/>
</dbReference>
<dbReference type="Pfam" id="PF10396">
    <property type="entry name" value="TrmE_N"/>
    <property type="match status" value="1"/>
</dbReference>
<dbReference type="Pfam" id="PF12631">
    <property type="entry name" value="MnmE_helical"/>
    <property type="match status" value="1"/>
</dbReference>
<dbReference type="InterPro" id="IPR004520">
    <property type="entry name" value="GTPase_MnmE"/>
</dbReference>
<dbReference type="SUPFAM" id="SSF116878">
    <property type="entry name" value="TrmE connector domain"/>
    <property type="match status" value="1"/>
</dbReference>
<keyword evidence="2 6" id="KW-0819">tRNA processing</keyword>
<protein>
    <recommendedName>
        <fullName evidence="6">tRNA modification GTPase MnmE</fullName>
        <ecNumber evidence="6">3.6.-.-</ecNumber>
    </recommendedName>
</protein>
<keyword evidence="4 6" id="KW-0630">Potassium</keyword>
<feature type="binding site" evidence="6">
    <location>
        <begin position="277"/>
        <end position="280"/>
    </location>
    <ligand>
        <name>GTP</name>
        <dbReference type="ChEBI" id="CHEBI:37565"/>
    </ligand>
</feature>
<dbReference type="SUPFAM" id="SSF52540">
    <property type="entry name" value="P-loop containing nucleoside triphosphate hydrolases"/>
    <property type="match status" value="1"/>
</dbReference>
<evidence type="ECO:0000313" key="9">
    <source>
        <dbReference type="EMBL" id="MFD1675995.1"/>
    </source>
</evidence>
<keyword evidence="6" id="KW-0963">Cytoplasm</keyword>
<dbReference type="InterPro" id="IPR027368">
    <property type="entry name" value="MnmE_dom2"/>
</dbReference>
<keyword evidence="6" id="KW-0460">Magnesium</keyword>
<evidence type="ECO:0000259" key="8">
    <source>
        <dbReference type="PROSITE" id="PS51709"/>
    </source>
</evidence>
<feature type="binding site" evidence="6">
    <location>
        <position position="127"/>
    </location>
    <ligand>
        <name>(6S)-5-formyl-5,6,7,8-tetrahydrofolate</name>
        <dbReference type="ChEBI" id="CHEBI:57457"/>
    </ligand>
</feature>
<dbReference type="PROSITE" id="PS51709">
    <property type="entry name" value="G_TRME"/>
    <property type="match status" value="1"/>
</dbReference>